<proteinExistence type="predicted"/>
<accession>A0A9D4QPA4</accession>
<protein>
    <recommendedName>
        <fullName evidence="3">Neurotransmitter-gated ion-channel transmembrane domain-containing protein</fullName>
    </recommendedName>
</protein>
<reference evidence="4" key="1">
    <citation type="journal article" date="2019" name="bioRxiv">
        <title>The Genome of the Zebra Mussel, Dreissena polymorpha: A Resource for Invasive Species Research.</title>
        <authorList>
            <person name="McCartney M.A."/>
            <person name="Auch B."/>
            <person name="Kono T."/>
            <person name="Mallez S."/>
            <person name="Zhang Y."/>
            <person name="Obille A."/>
            <person name="Becker A."/>
            <person name="Abrahante J.E."/>
            <person name="Garbe J."/>
            <person name="Badalamenti J.P."/>
            <person name="Herman A."/>
            <person name="Mangelson H."/>
            <person name="Liachko I."/>
            <person name="Sullivan S."/>
            <person name="Sone E.D."/>
            <person name="Koren S."/>
            <person name="Silverstein K.A.T."/>
            <person name="Beckman K.B."/>
            <person name="Gohl D.M."/>
        </authorList>
    </citation>
    <scope>NUCLEOTIDE SEQUENCE</scope>
    <source>
        <strain evidence="4">Duluth1</strain>
        <tissue evidence="4">Whole animal</tissue>
    </source>
</reference>
<reference evidence="4" key="2">
    <citation type="submission" date="2020-11" db="EMBL/GenBank/DDBJ databases">
        <authorList>
            <person name="McCartney M.A."/>
            <person name="Auch B."/>
            <person name="Kono T."/>
            <person name="Mallez S."/>
            <person name="Becker A."/>
            <person name="Gohl D.M."/>
            <person name="Silverstein K.A.T."/>
            <person name="Koren S."/>
            <person name="Bechman K.B."/>
            <person name="Herman A."/>
            <person name="Abrahante J.E."/>
            <person name="Garbe J."/>
        </authorList>
    </citation>
    <scope>NUCLEOTIDE SEQUENCE</scope>
    <source>
        <strain evidence="4">Duluth1</strain>
        <tissue evidence="4">Whole animal</tissue>
    </source>
</reference>
<dbReference type="GO" id="GO:0005216">
    <property type="term" value="F:monoatomic ion channel activity"/>
    <property type="evidence" value="ECO:0007669"/>
    <property type="project" value="InterPro"/>
</dbReference>
<feature type="region of interest" description="Disordered" evidence="1">
    <location>
        <begin position="52"/>
        <end position="82"/>
    </location>
</feature>
<gene>
    <name evidence="4" type="ORF">DPMN_111941</name>
</gene>
<keyword evidence="2" id="KW-0472">Membrane</keyword>
<dbReference type="EMBL" id="JAIWYP010000004">
    <property type="protein sequence ID" value="KAH3838531.1"/>
    <property type="molecule type" value="Genomic_DNA"/>
</dbReference>
<dbReference type="SUPFAM" id="SSF90112">
    <property type="entry name" value="Neurotransmitter-gated ion-channel transmembrane pore"/>
    <property type="match status" value="1"/>
</dbReference>
<evidence type="ECO:0000313" key="5">
    <source>
        <dbReference type="Proteomes" id="UP000828390"/>
    </source>
</evidence>
<dbReference type="PRINTS" id="PR00253">
    <property type="entry name" value="GABAARECEPTR"/>
</dbReference>
<evidence type="ECO:0000259" key="3">
    <source>
        <dbReference type="Pfam" id="PF02932"/>
    </source>
</evidence>
<dbReference type="GO" id="GO:0004888">
    <property type="term" value="F:transmembrane signaling receptor activity"/>
    <property type="evidence" value="ECO:0007669"/>
    <property type="project" value="InterPro"/>
</dbReference>
<evidence type="ECO:0000256" key="1">
    <source>
        <dbReference type="SAM" id="MobiDB-lite"/>
    </source>
</evidence>
<sequence>MTTQTSSVRQFLPQVSYIKAMDIWDTVCLVFVFSALLEFGYVNNLLRHQDENEKRTNNDTFTEPSGDDGHTERRSNTHLVPDNIDSGNGAYDYVDRQQTRIHRDVACDRHLIDGCIKTAHICSNKKHKAHLVDVACRFAFPLLFLVFIFVFVLVCTMSGVSRDTVKI</sequence>
<dbReference type="InterPro" id="IPR006028">
    <property type="entry name" value="GABAA/Glycine_rcpt"/>
</dbReference>
<keyword evidence="5" id="KW-1185">Reference proteome</keyword>
<name>A0A9D4QPA4_DREPO</name>
<comment type="caution">
    <text evidence="4">The sequence shown here is derived from an EMBL/GenBank/DDBJ whole genome shotgun (WGS) entry which is preliminary data.</text>
</comment>
<keyword evidence="2" id="KW-1133">Transmembrane helix</keyword>
<dbReference type="InterPro" id="IPR038050">
    <property type="entry name" value="Neuro_actylchol_rec"/>
</dbReference>
<feature type="transmembrane region" description="Helical" evidence="2">
    <location>
        <begin position="134"/>
        <end position="160"/>
    </location>
</feature>
<organism evidence="4 5">
    <name type="scientific">Dreissena polymorpha</name>
    <name type="common">Zebra mussel</name>
    <name type="synonym">Mytilus polymorpha</name>
    <dbReference type="NCBI Taxonomy" id="45954"/>
    <lineage>
        <taxon>Eukaryota</taxon>
        <taxon>Metazoa</taxon>
        <taxon>Spiralia</taxon>
        <taxon>Lophotrochozoa</taxon>
        <taxon>Mollusca</taxon>
        <taxon>Bivalvia</taxon>
        <taxon>Autobranchia</taxon>
        <taxon>Heteroconchia</taxon>
        <taxon>Euheterodonta</taxon>
        <taxon>Imparidentia</taxon>
        <taxon>Neoheterodontei</taxon>
        <taxon>Myida</taxon>
        <taxon>Dreissenoidea</taxon>
        <taxon>Dreissenidae</taxon>
        <taxon>Dreissena</taxon>
    </lineage>
</organism>
<dbReference type="AlphaFoldDB" id="A0A9D4QPA4"/>
<feature type="domain" description="Neurotransmitter-gated ion-channel transmembrane" evidence="3">
    <location>
        <begin position="1"/>
        <end position="55"/>
    </location>
</feature>
<dbReference type="InterPro" id="IPR036719">
    <property type="entry name" value="Neuro-gated_channel_TM_sf"/>
</dbReference>
<dbReference type="Proteomes" id="UP000828390">
    <property type="component" value="Unassembled WGS sequence"/>
</dbReference>
<dbReference type="Gene3D" id="1.20.58.390">
    <property type="entry name" value="Neurotransmitter-gated ion-channel transmembrane domain"/>
    <property type="match status" value="1"/>
</dbReference>
<dbReference type="Pfam" id="PF02932">
    <property type="entry name" value="Neur_chan_memb"/>
    <property type="match status" value="1"/>
</dbReference>
<feature type="transmembrane region" description="Helical" evidence="2">
    <location>
        <begin position="23"/>
        <end position="46"/>
    </location>
</feature>
<dbReference type="GO" id="GO:0016020">
    <property type="term" value="C:membrane"/>
    <property type="evidence" value="ECO:0007669"/>
    <property type="project" value="InterPro"/>
</dbReference>
<dbReference type="InterPro" id="IPR006029">
    <property type="entry name" value="Neurotrans-gated_channel_TM"/>
</dbReference>
<evidence type="ECO:0000313" key="4">
    <source>
        <dbReference type="EMBL" id="KAH3838531.1"/>
    </source>
</evidence>
<keyword evidence="2" id="KW-0812">Transmembrane</keyword>
<evidence type="ECO:0000256" key="2">
    <source>
        <dbReference type="SAM" id="Phobius"/>
    </source>
</evidence>